<dbReference type="AlphaFoldDB" id="A0AAD5V8N3"/>
<proteinExistence type="predicted"/>
<feature type="compositionally biased region" description="Low complexity" evidence="1">
    <location>
        <begin position="45"/>
        <end position="62"/>
    </location>
</feature>
<evidence type="ECO:0000313" key="2">
    <source>
        <dbReference type="EMBL" id="KAJ3488905.1"/>
    </source>
</evidence>
<reference evidence="2" key="1">
    <citation type="submission" date="2022-07" db="EMBL/GenBank/DDBJ databases">
        <title>Genome Sequence of Physisporinus lineatus.</title>
        <authorList>
            <person name="Buettner E."/>
        </authorList>
    </citation>
    <scope>NUCLEOTIDE SEQUENCE</scope>
    <source>
        <strain evidence="2">VT162</strain>
    </source>
</reference>
<name>A0AAD5V8N3_9APHY</name>
<evidence type="ECO:0000256" key="1">
    <source>
        <dbReference type="SAM" id="MobiDB-lite"/>
    </source>
</evidence>
<protein>
    <recommendedName>
        <fullName evidence="4">Glycine-rich protein</fullName>
    </recommendedName>
</protein>
<feature type="compositionally biased region" description="Gly residues" evidence="1">
    <location>
        <begin position="18"/>
        <end position="44"/>
    </location>
</feature>
<feature type="region of interest" description="Disordered" evidence="1">
    <location>
        <begin position="1"/>
        <end position="92"/>
    </location>
</feature>
<evidence type="ECO:0008006" key="4">
    <source>
        <dbReference type="Google" id="ProtNLM"/>
    </source>
</evidence>
<evidence type="ECO:0000313" key="3">
    <source>
        <dbReference type="Proteomes" id="UP001212997"/>
    </source>
</evidence>
<dbReference type="Proteomes" id="UP001212997">
    <property type="component" value="Unassembled WGS sequence"/>
</dbReference>
<gene>
    <name evidence="2" type="ORF">NLI96_g2505</name>
</gene>
<keyword evidence="3" id="KW-1185">Reference proteome</keyword>
<dbReference type="EMBL" id="JANAWD010000057">
    <property type="protein sequence ID" value="KAJ3488905.1"/>
    <property type="molecule type" value="Genomic_DNA"/>
</dbReference>
<accession>A0AAD5V8N3</accession>
<comment type="caution">
    <text evidence="2">The sequence shown here is derived from an EMBL/GenBank/DDBJ whole genome shotgun (WGS) entry which is preliminary data.</text>
</comment>
<sequence length="302" mass="30983">MRFSFNSDTPRRRLYPRKGGGGRGGGGGKSGGGGGGTGSSGRGGSSVSVSGSTGGSAKSATAYGGGGGRQTTIPSGQLFAGRTIGGGTRTDVYGSRTYGSGYPGYSGLRGVGGFGFPFVFWPVVWGAGFGYGPSYLHSNDYGTPSNSSRPGGPMTEATFTSATANSTFHLLADNSTVISLISSVTTNCSTLINNSTSSSTSSSPSLFNDSDPFSPRPEQAVQYYRASTVVLTLDGYNDTAALSETNTTADTPLPSWVDTNLLTCLNDTIGAGVPLVDGSTHTWQAPSLVLLFFVWIFHMVLL</sequence>
<organism evidence="2 3">
    <name type="scientific">Meripilus lineatus</name>
    <dbReference type="NCBI Taxonomy" id="2056292"/>
    <lineage>
        <taxon>Eukaryota</taxon>
        <taxon>Fungi</taxon>
        <taxon>Dikarya</taxon>
        <taxon>Basidiomycota</taxon>
        <taxon>Agaricomycotina</taxon>
        <taxon>Agaricomycetes</taxon>
        <taxon>Polyporales</taxon>
        <taxon>Meripilaceae</taxon>
        <taxon>Meripilus</taxon>
    </lineage>
</organism>